<accession>A0A6C0IDM5</accession>
<sequence length="135" mass="16148">MGYSIEVSFNVLKHCNVTEIKDEVENLATSCGCKMFYDDYEFENNHRKQCVITVGFDNVNICYLIVFLKNIRSKKHIYIENIYDDLTRQILYASKYYITQKMDKGYSRLYKEERRKRSYSEDDTMILDVINKNSN</sequence>
<reference evidence="1" key="1">
    <citation type="journal article" date="2020" name="Nature">
        <title>Giant virus diversity and host interactions through global metagenomics.</title>
        <authorList>
            <person name="Schulz F."/>
            <person name="Roux S."/>
            <person name="Paez-Espino D."/>
            <person name="Jungbluth S."/>
            <person name="Walsh D.A."/>
            <person name="Denef V.J."/>
            <person name="McMahon K.D."/>
            <person name="Konstantinidis K.T."/>
            <person name="Eloe-Fadrosh E.A."/>
            <person name="Kyrpides N.C."/>
            <person name="Woyke T."/>
        </authorList>
    </citation>
    <scope>NUCLEOTIDE SEQUENCE</scope>
    <source>
        <strain evidence="1">GVMAG-M-3300023184-72</strain>
    </source>
</reference>
<dbReference type="EMBL" id="MN740163">
    <property type="protein sequence ID" value="QHT91188.1"/>
    <property type="molecule type" value="Genomic_DNA"/>
</dbReference>
<name>A0A6C0IDM5_9ZZZZ</name>
<evidence type="ECO:0000313" key="1">
    <source>
        <dbReference type="EMBL" id="QHT91188.1"/>
    </source>
</evidence>
<dbReference type="AlphaFoldDB" id="A0A6C0IDM5"/>
<organism evidence="1">
    <name type="scientific">viral metagenome</name>
    <dbReference type="NCBI Taxonomy" id="1070528"/>
    <lineage>
        <taxon>unclassified sequences</taxon>
        <taxon>metagenomes</taxon>
        <taxon>organismal metagenomes</taxon>
    </lineage>
</organism>
<proteinExistence type="predicted"/>
<protein>
    <submittedName>
        <fullName evidence="1">Uncharacterized protein</fullName>
    </submittedName>
</protein>